<dbReference type="Gene3D" id="2.70.50.50">
    <property type="entry name" value="chitin-binding protein cbp21"/>
    <property type="match status" value="1"/>
</dbReference>
<dbReference type="EMBL" id="LUXO01000022">
    <property type="protein sequence ID" value="KZV04132.1"/>
    <property type="molecule type" value="Genomic_DNA"/>
</dbReference>
<evidence type="ECO:0000313" key="4">
    <source>
        <dbReference type="EMBL" id="KZU06969.1"/>
    </source>
</evidence>
<evidence type="ECO:0000313" key="11">
    <source>
        <dbReference type="Proteomes" id="UP000094892"/>
    </source>
</evidence>
<reference evidence="8 9" key="1">
    <citation type="submission" date="2016-03" db="EMBL/GenBank/DDBJ databases">
        <title>Comparative genomics of 54 Lactobacillus plantarum strains reveals genomic uncoupling from niche constraints.</title>
        <authorList>
            <person name="Martino M.E."/>
        </authorList>
    </citation>
    <scope>NUCLEOTIDE SEQUENCE [LARGE SCALE GENOMIC DNA]</scope>
    <source>
        <strain evidence="5 9">19.1</strain>
        <strain evidence="6 8">NAB2</strain>
        <strain evidence="4 10">Nizo2260</strain>
    </source>
</reference>
<keyword evidence="2" id="KW-1133">Transmembrane helix</keyword>
<accession>A0A0G9FH93</accession>
<dbReference type="CDD" id="cd21177">
    <property type="entry name" value="LPMO_AA10"/>
    <property type="match status" value="1"/>
</dbReference>
<evidence type="ECO:0000313" key="8">
    <source>
        <dbReference type="Proteomes" id="UP000076872"/>
    </source>
</evidence>
<dbReference type="GeneID" id="77218099"/>
<dbReference type="PATRIC" id="fig|1590.142.peg.1533"/>
<feature type="domain" description="Chitin-binding type-4" evidence="3">
    <location>
        <begin position="34"/>
        <end position="198"/>
    </location>
</feature>
<evidence type="ECO:0000313" key="5">
    <source>
        <dbReference type="EMBL" id="KZU91813.1"/>
    </source>
</evidence>
<dbReference type="PROSITE" id="PS51257">
    <property type="entry name" value="PROKAR_LIPOPROTEIN"/>
    <property type="match status" value="1"/>
</dbReference>
<dbReference type="PANTHER" id="PTHR34823:SF1">
    <property type="entry name" value="CHITIN-BINDING TYPE-4 DOMAIN-CONTAINING PROTEIN"/>
    <property type="match status" value="1"/>
</dbReference>
<keyword evidence="1" id="KW-0732">Signal</keyword>
<dbReference type="EMBL" id="LUWI01000010">
    <property type="protein sequence ID" value="KZU06969.1"/>
    <property type="molecule type" value="Genomic_DNA"/>
</dbReference>
<dbReference type="SUPFAM" id="SSF81296">
    <property type="entry name" value="E set domains"/>
    <property type="match status" value="1"/>
</dbReference>
<dbReference type="InterPro" id="IPR051024">
    <property type="entry name" value="GlcNAc_Chitin_IntDeg"/>
</dbReference>
<dbReference type="Proteomes" id="UP000076872">
    <property type="component" value="Unassembled WGS sequence"/>
</dbReference>
<dbReference type="InterPro" id="IPR014756">
    <property type="entry name" value="Ig_E-set"/>
</dbReference>
<protein>
    <submittedName>
        <fullName evidence="5">Chitin binding protein</fullName>
    </submittedName>
    <submittedName>
        <fullName evidence="7">GlcNAc-binding protein</fullName>
    </submittedName>
</protein>
<dbReference type="PANTHER" id="PTHR34823">
    <property type="entry name" value="GLCNAC-BINDING PROTEIN A"/>
    <property type="match status" value="1"/>
</dbReference>
<dbReference type="KEGG" id="lpb:SH83_07075"/>
<name>A0A0G9FH93_LACPN</name>
<dbReference type="InterPro" id="IPR004302">
    <property type="entry name" value="Cellulose/chitin-bd_N"/>
</dbReference>
<dbReference type="RefSeq" id="WP_003640437.1">
    <property type="nucleotide sequence ID" value="NZ_AP018405.1"/>
</dbReference>
<dbReference type="Pfam" id="PF03067">
    <property type="entry name" value="LPMO_10"/>
    <property type="match status" value="1"/>
</dbReference>
<dbReference type="Proteomes" id="UP000076989">
    <property type="component" value="Unassembled WGS sequence"/>
</dbReference>
<dbReference type="Proteomes" id="UP000094892">
    <property type="component" value="Unassembled WGS sequence"/>
</dbReference>
<evidence type="ECO:0000313" key="9">
    <source>
        <dbReference type="Proteomes" id="UP000076882"/>
    </source>
</evidence>
<organism evidence="5 9">
    <name type="scientific">Lactiplantibacillus plantarum</name>
    <name type="common">Lactobacillus plantarum</name>
    <dbReference type="NCBI Taxonomy" id="1590"/>
    <lineage>
        <taxon>Bacteria</taxon>
        <taxon>Bacillati</taxon>
        <taxon>Bacillota</taxon>
        <taxon>Bacilli</taxon>
        <taxon>Lactobacillales</taxon>
        <taxon>Lactobacillaceae</taxon>
        <taxon>Lactiplantibacillus</taxon>
    </lineage>
</organism>
<dbReference type="EMBL" id="MCOL01000001">
    <property type="protein sequence ID" value="ODO61627.1"/>
    <property type="molecule type" value="Genomic_DNA"/>
</dbReference>
<keyword evidence="2" id="KW-0812">Transmembrane</keyword>
<evidence type="ECO:0000313" key="6">
    <source>
        <dbReference type="EMBL" id="KZV04132.1"/>
    </source>
</evidence>
<feature type="transmembrane region" description="Helical" evidence="2">
    <location>
        <begin position="12"/>
        <end position="33"/>
    </location>
</feature>
<comment type="caution">
    <text evidence="5">The sequence shown here is derived from an EMBL/GenBank/DDBJ whole genome shotgun (WGS) entry which is preliminary data.</text>
</comment>
<evidence type="ECO:0000256" key="1">
    <source>
        <dbReference type="ARBA" id="ARBA00022729"/>
    </source>
</evidence>
<reference evidence="7 11" key="2">
    <citation type="submission" date="2016-08" db="EMBL/GenBank/DDBJ databases">
        <title>Genome sequencing of Lactobacillus plantarum JSA22, isolated from fermented soybean paste.</title>
        <authorList>
            <person name="Choi H.S."/>
        </authorList>
    </citation>
    <scope>NUCLEOTIDE SEQUENCE [LARGE SCALE GENOMIC DNA]</scope>
    <source>
        <strain evidence="7 11">JSA22</strain>
    </source>
</reference>
<evidence type="ECO:0000256" key="2">
    <source>
        <dbReference type="SAM" id="Phobius"/>
    </source>
</evidence>
<evidence type="ECO:0000259" key="3">
    <source>
        <dbReference type="Pfam" id="PF03067"/>
    </source>
</evidence>
<sequence>MLSTKKNHVLRYLFIIVGMMIAFLGCGVIQVSAHGFVTNPGGRAYLGSTWYPGGPLNTNIGSVMYEPQSIEAPQNTFIDGKIASAGIANFAPLDEQNAKRWYKTPVKAGNLSVTWQLTARHKTSTWDYYITKPGWNPNAPLKFSDFKKIASYNDNGAIPSEFVTHQVNISANEKGYQVLLSVWNIADTGNAFYQVSDIDVQ</sequence>
<dbReference type="AlphaFoldDB" id="A0A0G9FH93"/>
<evidence type="ECO:0000313" key="7">
    <source>
        <dbReference type="EMBL" id="ODO61627.1"/>
    </source>
</evidence>
<gene>
    <name evidence="5" type="ORF">Lp19_3099</name>
    <name evidence="7" type="ORF">LPJSA22_01606</name>
    <name evidence="6" type="ORF">NAB2_1059</name>
    <name evidence="4" type="ORF">Nizo2260_0510</name>
</gene>
<keyword evidence="2" id="KW-0472">Membrane</keyword>
<dbReference type="EMBL" id="LUXM01000040">
    <property type="protein sequence ID" value="KZU91813.1"/>
    <property type="molecule type" value="Genomic_DNA"/>
</dbReference>
<evidence type="ECO:0000313" key="10">
    <source>
        <dbReference type="Proteomes" id="UP000076989"/>
    </source>
</evidence>
<dbReference type="Proteomes" id="UP000076882">
    <property type="component" value="Unassembled WGS sequence"/>
</dbReference>
<proteinExistence type="predicted"/>